<reference evidence="2" key="1">
    <citation type="journal article" date="2022" name="Mol. Ecol. Resour.">
        <title>The genomes of chicory, endive, great burdock and yacon provide insights into Asteraceae palaeo-polyploidization history and plant inulin production.</title>
        <authorList>
            <person name="Fan W."/>
            <person name="Wang S."/>
            <person name="Wang H."/>
            <person name="Wang A."/>
            <person name="Jiang F."/>
            <person name="Liu H."/>
            <person name="Zhao H."/>
            <person name="Xu D."/>
            <person name="Zhang Y."/>
        </authorList>
    </citation>
    <scope>NUCLEOTIDE SEQUENCE [LARGE SCALE GENOMIC DNA]</scope>
    <source>
        <strain evidence="2">cv. Niubang</strain>
    </source>
</reference>
<reference evidence="1 2" key="2">
    <citation type="journal article" date="2022" name="Mol. Ecol. Resour.">
        <title>The genomes of chicory, endive, great burdock and yacon provide insights into Asteraceae paleo-polyploidization history and plant inulin production.</title>
        <authorList>
            <person name="Fan W."/>
            <person name="Wang S."/>
            <person name="Wang H."/>
            <person name="Wang A."/>
            <person name="Jiang F."/>
            <person name="Liu H."/>
            <person name="Zhao H."/>
            <person name="Xu D."/>
            <person name="Zhang Y."/>
        </authorList>
    </citation>
    <scope>NUCLEOTIDE SEQUENCE [LARGE SCALE GENOMIC DNA]</scope>
    <source>
        <strain evidence="2">cv. Niubang</strain>
    </source>
</reference>
<name>A0ACB8YKA8_ARCLA</name>
<dbReference type="EMBL" id="CM042058">
    <property type="protein sequence ID" value="KAI3685843.1"/>
    <property type="molecule type" value="Genomic_DNA"/>
</dbReference>
<accession>A0ACB8YKA8</accession>
<keyword evidence="2" id="KW-1185">Reference proteome</keyword>
<evidence type="ECO:0000313" key="2">
    <source>
        <dbReference type="Proteomes" id="UP001055879"/>
    </source>
</evidence>
<organism evidence="1 2">
    <name type="scientific">Arctium lappa</name>
    <name type="common">Greater burdock</name>
    <name type="synonym">Lappa major</name>
    <dbReference type="NCBI Taxonomy" id="4217"/>
    <lineage>
        <taxon>Eukaryota</taxon>
        <taxon>Viridiplantae</taxon>
        <taxon>Streptophyta</taxon>
        <taxon>Embryophyta</taxon>
        <taxon>Tracheophyta</taxon>
        <taxon>Spermatophyta</taxon>
        <taxon>Magnoliopsida</taxon>
        <taxon>eudicotyledons</taxon>
        <taxon>Gunneridae</taxon>
        <taxon>Pentapetalae</taxon>
        <taxon>asterids</taxon>
        <taxon>campanulids</taxon>
        <taxon>Asterales</taxon>
        <taxon>Asteraceae</taxon>
        <taxon>Carduoideae</taxon>
        <taxon>Cardueae</taxon>
        <taxon>Arctiinae</taxon>
        <taxon>Arctium</taxon>
    </lineage>
</organism>
<gene>
    <name evidence="1" type="ORF">L6452_35104</name>
</gene>
<proteinExistence type="predicted"/>
<comment type="caution">
    <text evidence="1">The sequence shown here is derived from an EMBL/GenBank/DDBJ whole genome shotgun (WGS) entry which is preliminary data.</text>
</comment>
<sequence>MVGMHGRPRTRADGIEVTTSIAVQPDGVEVVVRLSVQPVLGGGPEVIPQVDLASSNPVVWDANSQSELMANMKLAMDETMAKQQEFLLKVIEDRDVSHRRIEAIAEKAVVVVEKRKWESSSVPPKRTRPFVGNRSFNSYQEARWCRSCRTKHHESLSASSARHWGT</sequence>
<evidence type="ECO:0000313" key="1">
    <source>
        <dbReference type="EMBL" id="KAI3685843.1"/>
    </source>
</evidence>
<protein>
    <submittedName>
        <fullName evidence="1">Uncharacterized protein</fullName>
    </submittedName>
</protein>
<dbReference type="Proteomes" id="UP001055879">
    <property type="component" value="Linkage Group LG12"/>
</dbReference>